<accession>A0A392QG32</accession>
<keyword evidence="3" id="KW-1185">Reference proteome</keyword>
<dbReference type="Proteomes" id="UP000265520">
    <property type="component" value="Unassembled WGS sequence"/>
</dbReference>
<feature type="non-terminal residue" evidence="2">
    <location>
        <position position="1"/>
    </location>
</feature>
<evidence type="ECO:0000256" key="1">
    <source>
        <dbReference type="SAM" id="MobiDB-lite"/>
    </source>
</evidence>
<reference evidence="2 3" key="1">
    <citation type="journal article" date="2018" name="Front. Plant Sci.">
        <title>Red Clover (Trifolium pratense) and Zigzag Clover (T. medium) - A Picture of Genomic Similarities and Differences.</title>
        <authorList>
            <person name="Dluhosova J."/>
            <person name="Istvanek J."/>
            <person name="Nedelnik J."/>
            <person name="Repkova J."/>
        </authorList>
    </citation>
    <scope>NUCLEOTIDE SEQUENCE [LARGE SCALE GENOMIC DNA]</scope>
    <source>
        <strain evidence="3">cv. 10/8</strain>
        <tissue evidence="2">Leaf</tissue>
    </source>
</reference>
<dbReference type="AlphaFoldDB" id="A0A392QG32"/>
<evidence type="ECO:0000313" key="2">
    <source>
        <dbReference type="EMBL" id="MCI22837.1"/>
    </source>
</evidence>
<feature type="region of interest" description="Disordered" evidence="1">
    <location>
        <begin position="46"/>
        <end position="70"/>
    </location>
</feature>
<evidence type="ECO:0000313" key="3">
    <source>
        <dbReference type="Proteomes" id="UP000265520"/>
    </source>
</evidence>
<feature type="compositionally biased region" description="Basic and acidic residues" evidence="1">
    <location>
        <begin position="57"/>
        <end position="67"/>
    </location>
</feature>
<proteinExistence type="predicted"/>
<protein>
    <submittedName>
        <fullName evidence="2">Desmoplakin-like</fullName>
    </submittedName>
</protein>
<name>A0A392QG32_9FABA</name>
<organism evidence="2 3">
    <name type="scientific">Trifolium medium</name>
    <dbReference type="NCBI Taxonomy" id="97028"/>
    <lineage>
        <taxon>Eukaryota</taxon>
        <taxon>Viridiplantae</taxon>
        <taxon>Streptophyta</taxon>
        <taxon>Embryophyta</taxon>
        <taxon>Tracheophyta</taxon>
        <taxon>Spermatophyta</taxon>
        <taxon>Magnoliopsida</taxon>
        <taxon>eudicotyledons</taxon>
        <taxon>Gunneridae</taxon>
        <taxon>Pentapetalae</taxon>
        <taxon>rosids</taxon>
        <taxon>fabids</taxon>
        <taxon>Fabales</taxon>
        <taxon>Fabaceae</taxon>
        <taxon>Papilionoideae</taxon>
        <taxon>50 kb inversion clade</taxon>
        <taxon>NPAAA clade</taxon>
        <taxon>Hologalegina</taxon>
        <taxon>IRL clade</taxon>
        <taxon>Trifolieae</taxon>
        <taxon>Trifolium</taxon>
    </lineage>
</organism>
<comment type="caution">
    <text evidence="2">The sequence shown here is derived from an EMBL/GenBank/DDBJ whole genome shotgun (WGS) entry which is preliminary data.</text>
</comment>
<feature type="non-terminal residue" evidence="2">
    <location>
        <position position="196"/>
    </location>
</feature>
<sequence length="196" mass="22483">IVESIEDDEKESDKYLEFVINNGEHHDHDEEVSDDIESFILREVAEDRSSSVSNLNSDEKDAEKDDPSGVDNFIHQFSDSPIMQVSHCEDRSLEIINNHFEKEDDPSGADDFIHQFSDTPIMKLSHLEDRSIEIISMNFENYVACRDDRLIPIKLIDSITCVDFESCKLIEDLEEGKQMIQTFASESPVEPRSNVL</sequence>
<dbReference type="EMBL" id="LXQA010132675">
    <property type="protein sequence ID" value="MCI22837.1"/>
    <property type="molecule type" value="Genomic_DNA"/>
</dbReference>